<evidence type="ECO:0000313" key="2">
    <source>
        <dbReference type="Proteomes" id="UP000789405"/>
    </source>
</evidence>
<organism evidence="1 2">
    <name type="scientific">Dentiscutata erythropus</name>
    <dbReference type="NCBI Taxonomy" id="1348616"/>
    <lineage>
        <taxon>Eukaryota</taxon>
        <taxon>Fungi</taxon>
        <taxon>Fungi incertae sedis</taxon>
        <taxon>Mucoromycota</taxon>
        <taxon>Glomeromycotina</taxon>
        <taxon>Glomeromycetes</taxon>
        <taxon>Diversisporales</taxon>
        <taxon>Gigasporaceae</taxon>
        <taxon>Dentiscutata</taxon>
    </lineage>
</organism>
<dbReference type="Proteomes" id="UP000789405">
    <property type="component" value="Unassembled WGS sequence"/>
</dbReference>
<gene>
    <name evidence="1" type="ORF">DERYTH_LOCUS24180</name>
</gene>
<dbReference type="OrthoDB" id="10369083at2759"/>
<dbReference type="EMBL" id="CAJVPY010039406">
    <property type="protein sequence ID" value="CAG8804840.1"/>
    <property type="molecule type" value="Genomic_DNA"/>
</dbReference>
<name>A0A9N9K1Y8_9GLOM</name>
<evidence type="ECO:0000313" key="1">
    <source>
        <dbReference type="EMBL" id="CAG8804840.1"/>
    </source>
</evidence>
<proteinExistence type="predicted"/>
<sequence>HINARQLFESSILIEQQTQQKIQQHLEQQILQQPHSRQYDSQQISILAPIGVNLVNKINITREYEATVKWIGHLINDDELVTVTLTCNPTSFFSPITVGVSPSLETLEFANKKLTFKIKVFDAQDEESSVSCLALIHPASNPFILSG</sequence>
<protein>
    <submittedName>
        <fullName evidence="1">16489_t:CDS:1</fullName>
    </submittedName>
</protein>
<accession>A0A9N9K1Y8</accession>
<feature type="non-terminal residue" evidence="1">
    <location>
        <position position="147"/>
    </location>
</feature>
<feature type="non-terminal residue" evidence="1">
    <location>
        <position position="1"/>
    </location>
</feature>
<comment type="caution">
    <text evidence="1">The sequence shown here is derived from an EMBL/GenBank/DDBJ whole genome shotgun (WGS) entry which is preliminary data.</text>
</comment>
<reference evidence="1" key="1">
    <citation type="submission" date="2021-06" db="EMBL/GenBank/DDBJ databases">
        <authorList>
            <person name="Kallberg Y."/>
            <person name="Tangrot J."/>
            <person name="Rosling A."/>
        </authorList>
    </citation>
    <scope>NUCLEOTIDE SEQUENCE</scope>
    <source>
        <strain evidence="1">MA453B</strain>
    </source>
</reference>
<dbReference type="AlphaFoldDB" id="A0A9N9K1Y8"/>
<keyword evidence="2" id="KW-1185">Reference proteome</keyword>